<dbReference type="Gene3D" id="3.40.430.10">
    <property type="entry name" value="Dihydrofolate Reductase, subunit A"/>
    <property type="match status" value="1"/>
</dbReference>
<comment type="pathway">
    <text evidence="1 8">Cofactor biosynthesis; tetrahydrofolate biosynthesis; 5,6,7,8-tetrahydrofolate from 7,8-dihydrofolate: step 1/1.</text>
</comment>
<keyword evidence="5 8" id="KW-0521">NADP</keyword>
<keyword evidence="10" id="KW-0808">Transferase</keyword>
<dbReference type="GO" id="GO:0046654">
    <property type="term" value="P:tetrahydrofolate biosynthetic process"/>
    <property type="evidence" value="ECO:0007669"/>
    <property type="project" value="UniProtKB-UniPathway"/>
</dbReference>
<dbReference type="InterPro" id="IPR001796">
    <property type="entry name" value="DHFR_dom"/>
</dbReference>
<comment type="catalytic activity">
    <reaction evidence="8">
        <text>(6S)-5,6,7,8-tetrahydrofolate + NADP(+) = 7,8-dihydrofolate + NADPH + H(+)</text>
        <dbReference type="Rhea" id="RHEA:15009"/>
        <dbReference type="ChEBI" id="CHEBI:15378"/>
        <dbReference type="ChEBI" id="CHEBI:57451"/>
        <dbReference type="ChEBI" id="CHEBI:57453"/>
        <dbReference type="ChEBI" id="CHEBI:57783"/>
        <dbReference type="ChEBI" id="CHEBI:58349"/>
        <dbReference type="EC" id="1.5.1.3"/>
    </reaction>
</comment>
<dbReference type="EC" id="1.5.1.3" evidence="3 8"/>
<comment type="similarity">
    <text evidence="2 8">Belongs to the dihydrofolate reductase family.</text>
</comment>
<evidence type="ECO:0000256" key="1">
    <source>
        <dbReference type="ARBA" id="ARBA00004903"/>
    </source>
</evidence>
<dbReference type="GO" id="GO:0046655">
    <property type="term" value="P:folic acid metabolic process"/>
    <property type="evidence" value="ECO:0007669"/>
    <property type="project" value="TreeGrafter"/>
</dbReference>
<dbReference type="CDD" id="cd00209">
    <property type="entry name" value="DHFR"/>
    <property type="match status" value="1"/>
</dbReference>
<dbReference type="GO" id="GO:0006730">
    <property type="term" value="P:one-carbon metabolic process"/>
    <property type="evidence" value="ECO:0007669"/>
    <property type="project" value="UniProtKB-KW"/>
</dbReference>
<protein>
    <recommendedName>
        <fullName evidence="3 8">Dihydrofolate reductase</fullName>
        <ecNumber evidence="3 8">1.5.1.3</ecNumber>
    </recommendedName>
</protein>
<evidence type="ECO:0000259" key="9">
    <source>
        <dbReference type="PROSITE" id="PS51330"/>
    </source>
</evidence>
<dbReference type="GO" id="GO:0004146">
    <property type="term" value="F:dihydrofolate reductase activity"/>
    <property type="evidence" value="ECO:0007669"/>
    <property type="project" value="UniProtKB-EC"/>
</dbReference>
<dbReference type="SUPFAM" id="SSF53597">
    <property type="entry name" value="Dihydrofolate reductase-like"/>
    <property type="match status" value="1"/>
</dbReference>
<accession>A0A2M7RKC6</accession>
<dbReference type="PANTHER" id="PTHR48069">
    <property type="entry name" value="DIHYDROFOLATE REDUCTASE"/>
    <property type="match status" value="1"/>
</dbReference>
<evidence type="ECO:0000256" key="6">
    <source>
        <dbReference type="ARBA" id="ARBA00023002"/>
    </source>
</evidence>
<dbReference type="GO" id="GO:0005829">
    <property type="term" value="C:cytosol"/>
    <property type="evidence" value="ECO:0007669"/>
    <property type="project" value="TreeGrafter"/>
</dbReference>
<evidence type="ECO:0000313" key="11">
    <source>
        <dbReference type="Proteomes" id="UP000230779"/>
    </source>
</evidence>
<keyword evidence="4 8" id="KW-0554">One-carbon metabolism</keyword>
<proteinExistence type="inferred from homology"/>
<name>A0A2M7RKC6_9BACT</name>
<dbReference type="UniPathway" id="UPA00077">
    <property type="reaction ID" value="UER00158"/>
</dbReference>
<keyword evidence="10" id="KW-0418">Kinase</keyword>
<evidence type="ECO:0000256" key="2">
    <source>
        <dbReference type="ARBA" id="ARBA00009539"/>
    </source>
</evidence>
<dbReference type="GO" id="GO:0016301">
    <property type="term" value="F:kinase activity"/>
    <property type="evidence" value="ECO:0007669"/>
    <property type="project" value="UniProtKB-KW"/>
</dbReference>
<evidence type="ECO:0000256" key="8">
    <source>
        <dbReference type="PIRNR" id="PIRNR000194"/>
    </source>
</evidence>
<comment type="caution">
    <text evidence="10">The sequence shown here is derived from an EMBL/GenBank/DDBJ whole genome shotgun (WGS) entry which is preliminary data.</text>
</comment>
<dbReference type="PANTHER" id="PTHR48069:SF3">
    <property type="entry name" value="DIHYDROFOLATE REDUCTASE"/>
    <property type="match status" value="1"/>
</dbReference>
<keyword evidence="6 8" id="KW-0560">Oxidoreductase</keyword>
<dbReference type="Pfam" id="PF00186">
    <property type="entry name" value="DHFR_1"/>
    <property type="match status" value="1"/>
</dbReference>
<reference evidence="10 11" key="1">
    <citation type="submission" date="2017-09" db="EMBL/GenBank/DDBJ databases">
        <title>Depth-based differentiation of microbial function through sediment-hosted aquifers and enrichment of novel symbionts in the deep terrestrial subsurface.</title>
        <authorList>
            <person name="Probst A.J."/>
            <person name="Ladd B."/>
            <person name="Jarett J.K."/>
            <person name="Geller-Mcgrath D.E."/>
            <person name="Sieber C.M."/>
            <person name="Emerson J.B."/>
            <person name="Anantharaman K."/>
            <person name="Thomas B.C."/>
            <person name="Malmstrom R."/>
            <person name="Stieglmeier M."/>
            <person name="Klingl A."/>
            <person name="Woyke T."/>
            <person name="Ryan C.M."/>
            <person name="Banfield J.F."/>
        </authorList>
    </citation>
    <scope>NUCLEOTIDE SEQUENCE [LARGE SCALE GENOMIC DNA]</scope>
    <source>
        <strain evidence="10">CG_4_10_14_0_8_um_filter_42_10</strain>
    </source>
</reference>
<dbReference type="FunFam" id="3.40.430.10:FF:000001">
    <property type="entry name" value="Dihydrofolate reductase"/>
    <property type="match status" value="1"/>
</dbReference>
<feature type="domain" description="DHFR" evidence="9">
    <location>
        <begin position="7"/>
        <end position="163"/>
    </location>
</feature>
<dbReference type="PIRSF" id="PIRSF000194">
    <property type="entry name" value="DHFR"/>
    <property type="match status" value="1"/>
</dbReference>
<dbReference type="PRINTS" id="PR00070">
    <property type="entry name" value="DHFR"/>
</dbReference>
<evidence type="ECO:0000313" key="10">
    <source>
        <dbReference type="EMBL" id="PIY96911.1"/>
    </source>
</evidence>
<comment type="function">
    <text evidence="7 8">Key enzyme in folate metabolism. Catalyzes an essential reaction for de novo glycine and purine synthesis, and for DNA precursor synthesis.</text>
</comment>
<dbReference type="InterPro" id="IPR024072">
    <property type="entry name" value="DHFR-like_dom_sf"/>
</dbReference>
<dbReference type="Proteomes" id="UP000230779">
    <property type="component" value="Unassembled WGS sequence"/>
</dbReference>
<dbReference type="GO" id="GO:0046452">
    <property type="term" value="P:dihydrofolate metabolic process"/>
    <property type="evidence" value="ECO:0007669"/>
    <property type="project" value="TreeGrafter"/>
</dbReference>
<evidence type="ECO:0000256" key="7">
    <source>
        <dbReference type="ARBA" id="ARBA00025067"/>
    </source>
</evidence>
<gene>
    <name evidence="10" type="ORF">COY66_01945</name>
</gene>
<dbReference type="InterPro" id="IPR012259">
    <property type="entry name" value="DHFR"/>
</dbReference>
<dbReference type="GO" id="GO:0070401">
    <property type="term" value="F:NADP+ binding"/>
    <property type="evidence" value="ECO:0007669"/>
    <property type="project" value="UniProtKB-ARBA"/>
</dbReference>
<evidence type="ECO:0000256" key="4">
    <source>
        <dbReference type="ARBA" id="ARBA00022563"/>
    </source>
</evidence>
<sequence>MNVKESKLSIIAALAENNAIGKDNKLLWHIPEDLKRFKAITSGHPVIMGRKTREAIGRPLPNRTNIVVSRSLKAAEGGYVSSSLENAIKFAQKQAGGEEVFIIGGGEIYRQALPLADKLYLTIIKGSFEADTFFPDYSAFPNVTVKGNGKDNNIQYTFLELER</sequence>
<evidence type="ECO:0000256" key="5">
    <source>
        <dbReference type="ARBA" id="ARBA00022857"/>
    </source>
</evidence>
<dbReference type="PROSITE" id="PS51330">
    <property type="entry name" value="DHFR_2"/>
    <property type="match status" value="1"/>
</dbReference>
<evidence type="ECO:0000256" key="3">
    <source>
        <dbReference type="ARBA" id="ARBA00012856"/>
    </source>
</evidence>
<dbReference type="EMBL" id="PFMD01000024">
    <property type="protein sequence ID" value="PIY96911.1"/>
    <property type="molecule type" value="Genomic_DNA"/>
</dbReference>
<dbReference type="AlphaFoldDB" id="A0A2M7RKC6"/>
<organism evidence="10 11">
    <name type="scientific">Candidatus Kerfeldbacteria bacterium CG_4_10_14_0_8_um_filter_42_10</name>
    <dbReference type="NCBI Taxonomy" id="2014248"/>
    <lineage>
        <taxon>Bacteria</taxon>
        <taxon>Candidatus Kerfeldiibacteriota</taxon>
    </lineage>
</organism>